<dbReference type="PANTHER" id="PTHR46038:SF13">
    <property type="entry name" value="GLYCOSYLTRANSFERASE"/>
    <property type="match status" value="1"/>
</dbReference>
<evidence type="ECO:0000256" key="1">
    <source>
        <dbReference type="SAM" id="Phobius"/>
    </source>
</evidence>
<evidence type="ECO:0000313" key="3">
    <source>
        <dbReference type="EMBL" id="KAK9278451.1"/>
    </source>
</evidence>
<dbReference type="PANTHER" id="PTHR46038">
    <property type="entry name" value="EXPRESSED PROTEIN-RELATED"/>
    <property type="match status" value="1"/>
</dbReference>
<gene>
    <name evidence="3" type="ORF">L1049_028016</name>
</gene>
<name>A0AAP0RI47_LIQFO</name>
<protein>
    <recommendedName>
        <fullName evidence="2">Nucleotide-diphospho-sugar transferase domain-containing protein</fullName>
    </recommendedName>
</protein>
<keyword evidence="1" id="KW-0472">Membrane</keyword>
<dbReference type="Proteomes" id="UP001415857">
    <property type="component" value="Unassembled WGS sequence"/>
</dbReference>
<dbReference type="Pfam" id="PF03407">
    <property type="entry name" value="Nucleotid_trans"/>
    <property type="match status" value="1"/>
</dbReference>
<evidence type="ECO:0000259" key="2">
    <source>
        <dbReference type="Pfam" id="PF03407"/>
    </source>
</evidence>
<dbReference type="InterPro" id="IPR044821">
    <property type="entry name" value="At1g28695/At4g15970-like"/>
</dbReference>
<keyword evidence="1" id="KW-1133">Transmembrane helix</keyword>
<dbReference type="InterPro" id="IPR005069">
    <property type="entry name" value="Nucl-diP-sugar_transferase"/>
</dbReference>
<accession>A0AAP0RI47</accession>
<feature type="domain" description="Nucleotide-diphospho-sugar transferase" evidence="2">
    <location>
        <begin position="127"/>
        <end position="325"/>
    </location>
</feature>
<keyword evidence="4" id="KW-1185">Reference proteome</keyword>
<feature type="transmembrane region" description="Helical" evidence="1">
    <location>
        <begin position="23"/>
        <end position="42"/>
    </location>
</feature>
<dbReference type="AlphaFoldDB" id="A0AAP0RI47"/>
<dbReference type="EMBL" id="JBBPBK010000009">
    <property type="protein sequence ID" value="KAK9278451.1"/>
    <property type="molecule type" value="Genomic_DNA"/>
</dbReference>
<proteinExistence type="predicted"/>
<sequence length="368" mass="42167">MTKSHQPNIHAAVGSSSGNKGRILRMALFVFAACVAVSCFFLDKSAYPFQFLRTSYSSSQPSVFSDTNTSCSLGQEELLTLERTLKKAAMGDKTVILTTLNDAWAEPHSIFDLFLESFHIGIHTRRLLNHLIVIALDPKAYARCLNLHPHCFALSTKGVNFSGEAYFMTPDYMKMMWRRIDFLHSVLELGYNFIFTDADIMWFRDPFPRLYRDTDFQIACDNYIGNSNDVNNRPNGGFNYVKSNNRTIAFYKFWYSSRETFPGYHDQDVLNKIKYDPFITKIGLKMRFLNTIYFGGFCEPSKDFNLVCTMHANCCYGLDSKVHDLKIVLEDWRKYMSSPPIKESSPLSSWSVPQNCRCKLGPLSHGTQ</sequence>
<comment type="caution">
    <text evidence="3">The sequence shown here is derived from an EMBL/GenBank/DDBJ whole genome shotgun (WGS) entry which is preliminary data.</text>
</comment>
<reference evidence="3 4" key="1">
    <citation type="journal article" date="2024" name="Plant J.">
        <title>Genome sequences and population genomics reveal climatic adaptation and genomic divergence between two closely related sweetgum species.</title>
        <authorList>
            <person name="Xu W.Q."/>
            <person name="Ren C.Q."/>
            <person name="Zhang X.Y."/>
            <person name="Comes H.P."/>
            <person name="Liu X.H."/>
            <person name="Li Y.G."/>
            <person name="Kettle C.J."/>
            <person name="Jalonen R."/>
            <person name="Gaisberger H."/>
            <person name="Ma Y.Z."/>
            <person name="Qiu Y.X."/>
        </authorList>
    </citation>
    <scope>NUCLEOTIDE SEQUENCE [LARGE SCALE GENOMIC DNA]</scope>
    <source>
        <strain evidence="3">Hangzhou</strain>
    </source>
</reference>
<evidence type="ECO:0000313" key="4">
    <source>
        <dbReference type="Proteomes" id="UP001415857"/>
    </source>
</evidence>
<keyword evidence="1" id="KW-0812">Transmembrane</keyword>
<organism evidence="3 4">
    <name type="scientific">Liquidambar formosana</name>
    <name type="common">Formosan gum</name>
    <dbReference type="NCBI Taxonomy" id="63359"/>
    <lineage>
        <taxon>Eukaryota</taxon>
        <taxon>Viridiplantae</taxon>
        <taxon>Streptophyta</taxon>
        <taxon>Embryophyta</taxon>
        <taxon>Tracheophyta</taxon>
        <taxon>Spermatophyta</taxon>
        <taxon>Magnoliopsida</taxon>
        <taxon>eudicotyledons</taxon>
        <taxon>Gunneridae</taxon>
        <taxon>Pentapetalae</taxon>
        <taxon>Saxifragales</taxon>
        <taxon>Altingiaceae</taxon>
        <taxon>Liquidambar</taxon>
    </lineage>
</organism>